<accession>A0ABW8RBS4</accession>
<dbReference type="PROSITE" id="PS51257">
    <property type="entry name" value="PROKAR_LIPOPROTEIN"/>
    <property type="match status" value="1"/>
</dbReference>
<dbReference type="InterPro" id="IPR028082">
    <property type="entry name" value="Peripla_BP_I"/>
</dbReference>
<feature type="domain" description="Periplasmic binding protein" evidence="5">
    <location>
        <begin position="50"/>
        <end position="310"/>
    </location>
</feature>
<evidence type="ECO:0000256" key="3">
    <source>
        <dbReference type="ARBA" id="ARBA00022729"/>
    </source>
</evidence>
<keyword evidence="3 4" id="KW-0732">Signal</keyword>
<comment type="subcellular location">
    <subcellularLocation>
        <location evidence="1">Cell envelope</location>
    </subcellularLocation>
</comment>
<dbReference type="Pfam" id="PF13407">
    <property type="entry name" value="Peripla_BP_4"/>
    <property type="match status" value="1"/>
</dbReference>
<name>A0ABW8RBS4_9BACI</name>
<keyword evidence="7" id="KW-1185">Reference proteome</keyword>
<feature type="signal peptide" evidence="4">
    <location>
        <begin position="1"/>
        <end position="22"/>
    </location>
</feature>
<dbReference type="Proteomes" id="UP001623041">
    <property type="component" value="Unassembled WGS sequence"/>
</dbReference>
<proteinExistence type="inferred from homology"/>
<protein>
    <submittedName>
        <fullName evidence="6">ABC transporter substrate-binding protein</fullName>
    </submittedName>
</protein>
<evidence type="ECO:0000256" key="1">
    <source>
        <dbReference type="ARBA" id="ARBA00004196"/>
    </source>
</evidence>
<reference evidence="6 7" key="1">
    <citation type="submission" date="2024-11" db="EMBL/GenBank/DDBJ databases">
        <authorList>
            <person name="Lucas J.A."/>
        </authorList>
    </citation>
    <scope>NUCLEOTIDE SEQUENCE [LARGE SCALE GENOMIC DNA]</scope>
    <source>
        <strain evidence="6 7">Z 5.4</strain>
    </source>
</reference>
<dbReference type="InterPro" id="IPR025997">
    <property type="entry name" value="SBP_2_dom"/>
</dbReference>
<evidence type="ECO:0000256" key="4">
    <source>
        <dbReference type="SAM" id="SignalP"/>
    </source>
</evidence>
<dbReference type="CDD" id="cd06309">
    <property type="entry name" value="PBP1_galactofuranose_YtfQ-like"/>
    <property type="match status" value="1"/>
</dbReference>
<comment type="caution">
    <text evidence="6">The sequence shown here is derived from an EMBL/GenBank/DDBJ whole genome shotgun (WGS) entry which is preliminary data.</text>
</comment>
<evidence type="ECO:0000259" key="5">
    <source>
        <dbReference type="Pfam" id="PF13407"/>
    </source>
</evidence>
<dbReference type="Gene3D" id="3.40.50.2300">
    <property type="match status" value="2"/>
</dbReference>
<dbReference type="PANTHER" id="PTHR46847">
    <property type="entry name" value="D-ALLOSE-BINDING PERIPLASMIC PROTEIN-RELATED"/>
    <property type="match status" value="1"/>
</dbReference>
<dbReference type="PANTHER" id="PTHR46847:SF3">
    <property type="entry name" value="GALACTOFURANOSE-BINDING PROTEIN YTFQ"/>
    <property type="match status" value="1"/>
</dbReference>
<evidence type="ECO:0000256" key="2">
    <source>
        <dbReference type="ARBA" id="ARBA00007639"/>
    </source>
</evidence>
<dbReference type="EMBL" id="JBJHQH010000001">
    <property type="protein sequence ID" value="MFK9090127.1"/>
    <property type="molecule type" value="Genomic_DNA"/>
</dbReference>
<gene>
    <name evidence="6" type="ORF">ACJEBI_01345</name>
</gene>
<dbReference type="RefSeq" id="WP_406578832.1">
    <property type="nucleotide sequence ID" value="NZ_JBJHQH010000001.1"/>
</dbReference>
<evidence type="ECO:0000313" key="6">
    <source>
        <dbReference type="EMBL" id="MFK9090127.1"/>
    </source>
</evidence>
<sequence length="338" mass="36673">MYKKKKLLVFLIASLMAILLLAGCNSNSSSTGDKDSGKAGGSKDEKIVVGFSQIGAESGWRTAETESIKETLGNDPQIELKFSDAQQKQENQIKALRSFIAQKVDIIALAPVVESGWETVLKEAKDAKIPVILLDRGIDVKDESLYTSFIGSDFILEGENAAKELINLMGKDSEVNIVELQGTVGASAANDRMEGFANIIKENPKYKIIKSQTGDFTRAKGKEVMEAFLKSDGNKINAVYAHNDDMALGAIQAIEEYGLKPGEDIKIVSVDGIKDIFEAVKAGKANIIVECNPLLGPQLAQAAKDLKAGKDIERWIKTDEDVFVGKEEAEAALPSRKY</sequence>
<feature type="chain" id="PRO_5046127780" evidence="4">
    <location>
        <begin position="23"/>
        <end position="338"/>
    </location>
</feature>
<evidence type="ECO:0000313" key="7">
    <source>
        <dbReference type="Proteomes" id="UP001623041"/>
    </source>
</evidence>
<organism evidence="6 7">
    <name type="scientific">Bacillus salipaludis</name>
    <dbReference type="NCBI Taxonomy" id="2547811"/>
    <lineage>
        <taxon>Bacteria</taxon>
        <taxon>Bacillati</taxon>
        <taxon>Bacillota</taxon>
        <taxon>Bacilli</taxon>
        <taxon>Bacillales</taxon>
        <taxon>Bacillaceae</taxon>
        <taxon>Bacillus</taxon>
    </lineage>
</organism>
<comment type="similarity">
    <text evidence="2">Belongs to the bacterial solute-binding protein 2 family.</text>
</comment>
<dbReference type="SUPFAM" id="SSF53822">
    <property type="entry name" value="Periplasmic binding protein-like I"/>
    <property type="match status" value="1"/>
</dbReference>